<sequence>MSLNGAGLIAYVQSLPYAKGSKTRVSPPDSMEANVARVAASAASLMIRRKDSLERVVSFGAMMREWSARAPRGDMLRRMTMGGAASQESAAAPPPPAFMDAFCAVQLTPRNSTSKDSMMLLSPKASLTVALPSMPTPPANSMSYSMSPMASGLLSPAMSLGEPLASSKSKGAPEAFTLCHPVA</sequence>
<reference evidence="1 2" key="1">
    <citation type="journal article" date="2017" name="Mol. Biol. Evol.">
        <title>The 4-celled Tetrabaena socialis nuclear genome reveals the essential components for genetic control of cell number at the origin of multicellularity in the volvocine lineage.</title>
        <authorList>
            <person name="Featherston J."/>
            <person name="Arakaki Y."/>
            <person name="Hanschen E.R."/>
            <person name="Ferris P.J."/>
            <person name="Michod R.E."/>
            <person name="Olson B.J.S.C."/>
            <person name="Nozaki H."/>
            <person name="Durand P.M."/>
        </authorList>
    </citation>
    <scope>NUCLEOTIDE SEQUENCE [LARGE SCALE GENOMIC DNA]</scope>
    <source>
        <strain evidence="1 2">NIES-571</strain>
    </source>
</reference>
<accession>A0A2J8AAI5</accession>
<gene>
    <name evidence="1" type="ORF">TSOC_003859</name>
</gene>
<dbReference type="EMBL" id="PGGS01000087">
    <property type="protein sequence ID" value="PNH09522.1"/>
    <property type="molecule type" value="Genomic_DNA"/>
</dbReference>
<dbReference type="AlphaFoldDB" id="A0A2J8AAI5"/>
<dbReference type="Proteomes" id="UP000236333">
    <property type="component" value="Unassembled WGS sequence"/>
</dbReference>
<keyword evidence="2" id="KW-1185">Reference proteome</keyword>
<dbReference type="OrthoDB" id="532996at2759"/>
<proteinExistence type="predicted"/>
<comment type="caution">
    <text evidence="1">The sequence shown here is derived from an EMBL/GenBank/DDBJ whole genome shotgun (WGS) entry which is preliminary data.</text>
</comment>
<evidence type="ECO:0000313" key="1">
    <source>
        <dbReference type="EMBL" id="PNH09522.1"/>
    </source>
</evidence>
<name>A0A2J8AAI5_9CHLO</name>
<protein>
    <submittedName>
        <fullName evidence="1">Uncharacterized protein</fullName>
    </submittedName>
</protein>
<evidence type="ECO:0000313" key="2">
    <source>
        <dbReference type="Proteomes" id="UP000236333"/>
    </source>
</evidence>
<organism evidence="1 2">
    <name type="scientific">Tetrabaena socialis</name>
    <dbReference type="NCBI Taxonomy" id="47790"/>
    <lineage>
        <taxon>Eukaryota</taxon>
        <taxon>Viridiplantae</taxon>
        <taxon>Chlorophyta</taxon>
        <taxon>core chlorophytes</taxon>
        <taxon>Chlorophyceae</taxon>
        <taxon>CS clade</taxon>
        <taxon>Chlamydomonadales</taxon>
        <taxon>Tetrabaenaceae</taxon>
        <taxon>Tetrabaena</taxon>
    </lineage>
</organism>